<gene>
    <name evidence="1" type="ORF">COLO4_36997</name>
</gene>
<accession>A0A1R3G3U6</accession>
<dbReference type="SUPFAM" id="SSF52096">
    <property type="entry name" value="ClpP/crotonase"/>
    <property type="match status" value="1"/>
</dbReference>
<organism evidence="1 2">
    <name type="scientific">Corchorus olitorius</name>
    <dbReference type="NCBI Taxonomy" id="93759"/>
    <lineage>
        <taxon>Eukaryota</taxon>
        <taxon>Viridiplantae</taxon>
        <taxon>Streptophyta</taxon>
        <taxon>Embryophyta</taxon>
        <taxon>Tracheophyta</taxon>
        <taxon>Spermatophyta</taxon>
        <taxon>Magnoliopsida</taxon>
        <taxon>eudicotyledons</taxon>
        <taxon>Gunneridae</taxon>
        <taxon>Pentapetalae</taxon>
        <taxon>rosids</taxon>
        <taxon>malvids</taxon>
        <taxon>Malvales</taxon>
        <taxon>Malvaceae</taxon>
        <taxon>Grewioideae</taxon>
        <taxon>Apeibeae</taxon>
        <taxon>Corchorus</taxon>
    </lineage>
</organism>
<name>A0A1R3G3U6_9ROSI</name>
<keyword evidence="2" id="KW-1185">Reference proteome</keyword>
<sequence length="89" mass="9527">MDPSKFKSNTAHVVVSQLFLLESENPTKSIHMYLNSPNGQDTTIQFAIYTTASGGVGGVYPKILTYTSQNTSRTVSTRLGGGRGVSNAE</sequence>
<dbReference type="STRING" id="93759.A0A1R3G3U6"/>
<dbReference type="Gene3D" id="3.90.226.10">
    <property type="entry name" value="2-enoyl-CoA Hydratase, Chain A, domain 1"/>
    <property type="match status" value="1"/>
</dbReference>
<evidence type="ECO:0000313" key="2">
    <source>
        <dbReference type="Proteomes" id="UP000187203"/>
    </source>
</evidence>
<dbReference type="EMBL" id="AWUE01023772">
    <property type="protein sequence ID" value="OMO52762.1"/>
    <property type="molecule type" value="Genomic_DNA"/>
</dbReference>
<dbReference type="InterPro" id="IPR023562">
    <property type="entry name" value="ClpP/TepA"/>
</dbReference>
<reference evidence="2" key="1">
    <citation type="submission" date="2013-09" db="EMBL/GenBank/DDBJ databases">
        <title>Corchorus olitorius genome sequencing.</title>
        <authorList>
            <person name="Alam M."/>
            <person name="Haque M.S."/>
            <person name="Islam M.S."/>
            <person name="Emdad E.M."/>
            <person name="Islam M.M."/>
            <person name="Ahmed B."/>
            <person name="Halim A."/>
            <person name="Hossen Q.M.M."/>
            <person name="Hossain M.Z."/>
            <person name="Ahmed R."/>
            <person name="Khan M.M."/>
            <person name="Islam R."/>
            <person name="Rashid M.M."/>
            <person name="Khan S.A."/>
            <person name="Rahman M.S."/>
            <person name="Alam M."/>
            <person name="Yahiya A.S."/>
            <person name="Khan M.S."/>
            <person name="Azam M.S."/>
            <person name="Haque T."/>
            <person name="Lashkar M.Z.H."/>
            <person name="Akhand A.I."/>
            <person name="Morshed G."/>
            <person name="Roy S."/>
            <person name="Uddin K.S."/>
            <person name="Rabeya T."/>
            <person name="Hossain A.S."/>
            <person name="Chowdhury A."/>
            <person name="Snigdha A.R."/>
            <person name="Mortoza M.S."/>
            <person name="Matin S.A."/>
            <person name="Hoque S.M.E."/>
            <person name="Islam M.K."/>
            <person name="Roy D.K."/>
            <person name="Haider R."/>
            <person name="Moosa M.M."/>
            <person name="Elias S.M."/>
            <person name="Hasan A.M."/>
            <person name="Jahan S."/>
            <person name="Shafiuddin M."/>
            <person name="Mahmood N."/>
            <person name="Shommy N.S."/>
        </authorList>
    </citation>
    <scope>NUCLEOTIDE SEQUENCE [LARGE SCALE GENOMIC DNA]</scope>
    <source>
        <strain evidence="2">cv. O-4</strain>
    </source>
</reference>
<protein>
    <submittedName>
        <fullName evidence="1">ClpP/TepA</fullName>
    </submittedName>
</protein>
<dbReference type="OrthoDB" id="2017408at2759"/>
<dbReference type="Proteomes" id="UP000187203">
    <property type="component" value="Unassembled WGS sequence"/>
</dbReference>
<dbReference type="Pfam" id="PF00574">
    <property type="entry name" value="CLP_protease"/>
    <property type="match status" value="1"/>
</dbReference>
<proteinExistence type="predicted"/>
<comment type="caution">
    <text evidence="1">The sequence shown here is derived from an EMBL/GenBank/DDBJ whole genome shotgun (WGS) entry which is preliminary data.</text>
</comment>
<evidence type="ECO:0000313" key="1">
    <source>
        <dbReference type="EMBL" id="OMO52762.1"/>
    </source>
</evidence>
<dbReference type="AlphaFoldDB" id="A0A1R3G3U6"/>
<dbReference type="InterPro" id="IPR029045">
    <property type="entry name" value="ClpP/crotonase-like_dom_sf"/>
</dbReference>